<feature type="transmembrane region" description="Helical" evidence="5">
    <location>
        <begin position="131"/>
        <end position="161"/>
    </location>
</feature>
<dbReference type="Proteomes" id="UP000789803">
    <property type="component" value="Unassembled WGS sequence"/>
</dbReference>
<evidence type="ECO:0000256" key="2">
    <source>
        <dbReference type="ARBA" id="ARBA00022692"/>
    </source>
</evidence>
<proteinExistence type="inferred from homology"/>
<feature type="transmembrane region" description="Helical" evidence="5">
    <location>
        <begin position="73"/>
        <end position="94"/>
    </location>
</feature>
<dbReference type="Pfam" id="PF01925">
    <property type="entry name" value="TauE"/>
    <property type="match status" value="1"/>
</dbReference>
<keyword evidence="7" id="KW-1185">Reference proteome</keyword>
<dbReference type="EMBL" id="CAJHOF010000007">
    <property type="protein sequence ID" value="CAD7288299.1"/>
    <property type="molecule type" value="Genomic_DNA"/>
</dbReference>
<reference evidence="6 7" key="1">
    <citation type="submission" date="2020-11" db="EMBL/GenBank/DDBJ databases">
        <authorList>
            <person name="Peeters C."/>
        </authorList>
    </citation>
    <scope>NUCLEOTIDE SEQUENCE [LARGE SCALE GENOMIC DNA]</scope>
    <source>
        <strain evidence="6 7">LMG 7974</strain>
    </source>
</reference>
<comment type="subcellular location">
    <subcellularLocation>
        <location evidence="5">Cell membrane</location>
        <topology evidence="5">Multi-pass membrane protein</topology>
    </subcellularLocation>
    <subcellularLocation>
        <location evidence="1">Membrane</location>
        <topology evidence="1">Multi-pass membrane protein</topology>
    </subcellularLocation>
</comment>
<feature type="transmembrane region" description="Helical" evidence="5">
    <location>
        <begin position="5"/>
        <end position="26"/>
    </location>
</feature>
<evidence type="ECO:0000313" key="6">
    <source>
        <dbReference type="EMBL" id="CAD7288299.1"/>
    </source>
</evidence>
<evidence type="ECO:0000313" key="7">
    <source>
        <dbReference type="Proteomes" id="UP000789803"/>
    </source>
</evidence>
<gene>
    <name evidence="6" type="ORF">LMG7974_00922</name>
</gene>
<evidence type="ECO:0000256" key="5">
    <source>
        <dbReference type="RuleBase" id="RU363041"/>
    </source>
</evidence>
<comment type="caution">
    <text evidence="6">The sequence shown here is derived from an EMBL/GenBank/DDBJ whole genome shotgun (WGS) entry which is preliminary data.</text>
</comment>
<feature type="transmembrane region" description="Helical" evidence="5">
    <location>
        <begin position="100"/>
        <end position="119"/>
    </location>
</feature>
<evidence type="ECO:0000256" key="4">
    <source>
        <dbReference type="ARBA" id="ARBA00023136"/>
    </source>
</evidence>
<protein>
    <recommendedName>
        <fullName evidence="5">Probable membrane transporter protein</fullName>
    </recommendedName>
</protein>
<accession>A0ABM8Q5Y2</accession>
<sequence length="247" mass="26455">MELELFYLLLLCIGVGVGLISGFFGIGGGTFVVPAMLMLGFDVKNAIGISIMQMLFSSFFGSYFNYKAGMLKLNNGVIIGVGGAVGASFSGFIVSVTPDIILKLILIAILILSIIKLYIKPKQESIITPSRFVLFLVGVGVGAIAISVGVGGAIFITPILVGFLGFDIKKASSLGLFFVIFSSFSGFISMSYNGHIQHLEGFLVGIGSILGVYFGTKLAHKTYKAKLINWFLALYVVNTIILIYKIF</sequence>
<feature type="transmembrane region" description="Helical" evidence="5">
    <location>
        <begin position="199"/>
        <end position="215"/>
    </location>
</feature>
<name>A0ABM8Q5Y2_9BACT</name>
<evidence type="ECO:0000256" key="3">
    <source>
        <dbReference type="ARBA" id="ARBA00022989"/>
    </source>
</evidence>
<dbReference type="InterPro" id="IPR051598">
    <property type="entry name" value="TSUP/Inactive_protease-like"/>
</dbReference>
<dbReference type="PANTHER" id="PTHR43701:SF2">
    <property type="entry name" value="MEMBRANE TRANSPORTER PROTEIN YJNA-RELATED"/>
    <property type="match status" value="1"/>
</dbReference>
<dbReference type="RefSeq" id="WP_229932727.1">
    <property type="nucleotide sequence ID" value="NZ_CAJHOF010000007.1"/>
</dbReference>
<feature type="transmembrane region" description="Helical" evidence="5">
    <location>
        <begin position="227"/>
        <end position="244"/>
    </location>
</feature>
<organism evidence="6 7">
    <name type="scientific">Campylobacter majalis</name>
    <dbReference type="NCBI Taxonomy" id="2790656"/>
    <lineage>
        <taxon>Bacteria</taxon>
        <taxon>Pseudomonadati</taxon>
        <taxon>Campylobacterota</taxon>
        <taxon>Epsilonproteobacteria</taxon>
        <taxon>Campylobacterales</taxon>
        <taxon>Campylobacteraceae</taxon>
        <taxon>Campylobacter</taxon>
    </lineage>
</organism>
<keyword evidence="2 5" id="KW-0812">Transmembrane</keyword>
<keyword evidence="3 5" id="KW-1133">Transmembrane helix</keyword>
<evidence type="ECO:0000256" key="1">
    <source>
        <dbReference type="ARBA" id="ARBA00004141"/>
    </source>
</evidence>
<dbReference type="InterPro" id="IPR002781">
    <property type="entry name" value="TM_pro_TauE-like"/>
</dbReference>
<keyword evidence="5" id="KW-1003">Cell membrane</keyword>
<keyword evidence="4 5" id="KW-0472">Membrane</keyword>
<feature type="transmembrane region" description="Helical" evidence="5">
    <location>
        <begin position="46"/>
        <end position="66"/>
    </location>
</feature>
<dbReference type="PANTHER" id="PTHR43701">
    <property type="entry name" value="MEMBRANE TRANSPORTER PROTEIN MJ0441-RELATED"/>
    <property type="match status" value="1"/>
</dbReference>
<comment type="similarity">
    <text evidence="5">Belongs to the 4-toluene sulfonate uptake permease (TSUP) (TC 2.A.102) family.</text>
</comment>